<evidence type="ECO:0000313" key="1">
    <source>
        <dbReference type="EMBL" id="AII11352.1"/>
    </source>
</evidence>
<dbReference type="AlphaFoldDB" id="A0A076F1Y2"/>
<protein>
    <submittedName>
        <fullName evidence="1">Uncharacterized protein</fullName>
    </submittedName>
</protein>
<keyword evidence="1" id="KW-0614">Plasmid</keyword>
<sequence length="264" mass="29979">MTSVLYPRLLDRAARELHQQYTHSSLEQLQDRAAFTHRSAVFAATGGRRVTEDELQDLRDRIVKAAENAGFPGEGRRADRANFDLEVAQLLHERSGLVAAEASVRSIWAFFALVLLPDVSYWRYPSPPLDRVIGTDITRHVWGRLWWRAHLLTLPQQVEPYRLLDAFGEAAFDQIFARRRSLGGSRALVRALAETWPNIERGGVNDRQLLRDVLKRLLRTSVIVEFEALDEDELRRQVAEAVAETVAVLAEDAPPSGRRHAQND</sequence>
<proteinExistence type="predicted"/>
<reference evidence="1 2" key="1">
    <citation type="submission" date="2014-07" db="EMBL/GenBank/DDBJ databases">
        <title>Genome Sequence of Rhodococcus opacus Strain R7, a Biodegrader of Mono- and Polycyclic Aromatic Hydrocarbons.</title>
        <authorList>
            <person name="Di Gennaro P."/>
            <person name="Zampolli J."/>
            <person name="Presti I."/>
            <person name="Cappelletti M."/>
            <person name="D'Ursi P."/>
            <person name="Orro A."/>
            <person name="Mezzelani A."/>
            <person name="Milanesi L."/>
        </authorList>
    </citation>
    <scope>NUCLEOTIDE SEQUENCE [LARGE SCALE GENOMIC DNA]</scope>
    <source>
        <strain evidence="1 2">R7</strain>
        <plasmid evidence="1">pPDG4</plasmid>
    </source>
</reference>
<dbReference type="RefSeq" id="WP_128644141.1">
    <property type="nucleotide sequence ID" value="NZ_CP008951.1"/>
</dbReference>
<gene>
    <name evidence="1" type="ORF">EP51_45940</name>
</gene>
<name>A0A076F1Y2_RHOOP</name>
<dbReference type="Pfam" id="PF19866">
    <property type="entry name" value="DUF6339"/>
    <property type="match status" value="1"/>
</dbReference>
<dbReference type="InterPro" id="IPR045920">
    <property type="entry name" value="DUF6339"/>
</dbReference>
<organism evidence="1 2">
    <name type="scientific">Rhodococcus opacus</name>
    <name type="common">Nocardia opaca</name>
    <dbReference type="NCBI Taxonomy" id="37919"/>
    <lineage>
        <taxon>Bacteria</taxon>
        <taxon>Bacillati</taxon>
        <taxon>Actinomycetota</taxon>
        <taxon>Actinomycetes</taxon>
        <taxon>Mycobacteriales</taxon>
        <taxon>Nocardiaceae</taxon>
        <taxon>Rhodococcus</taxon>
    </lineage>
</organism>
<accession>A0A076F1Y2</accession>
<evidence type="ECO:0000313" key="2">
    <source>
        <dbReference type="Proteomes" id="UP000028488"/>
    </source>
</evidence>
<dbReference type="EMBL" id="CP008951">
    <property type="protein sequence ID" value="AII11352.1"/>
    <property type="molecule type" value="Genomic_DNA"/>
</dbReference>
<geneLocation type="plasmid" evidence="1 2">
    <name>pPDG4</name>
</geneLocation>
<dbReference type="Proteomes" id="UP000028488">
    <property type="component" value="Plasmid pPDG4"/>
</dbReference>